<dbReference type="EMBL" id="JBJKFK010004201">
    <property type="protein sequence ID" value="KAL3309184.1"/>
    <property type="molecule type" value="Genomic_DNA"/>
</dbReference>
<sequence length="595" mass="68943">MKRRVEKRELTEDERSVVIAVRHCARELGDFLQGARLKAQKDSKSFSSSGITTFSRAILSYAEMYEKLGLKSRTELYKVFARSRDCDDLQDTQDALEDVEGLMKNFLLNLDNELQPEFEAAILKRVSDYQKPARLHLGQEFDTKSLILFNLAKNRETTLSECLSEKNVSHFLLFCPCYVPDMQIRYRMDQIKKVKEDFDEFRVSYLVITWGPQDEVKDWARGLRKHCPWPILYDQHCRLPLTLNFKRGLSRLWSPEGLEFCGLQKTLHEWPVNPPSLDLNYLKWPFIGAEMVLSTEVIDYSKTKNTRVHLVREFDQLSGSDRMKKRIKRLTNDSSSEDEDRASVGNTLEVVGPQLPLSEGVFRVALFHRCSNLSDMANQGAIYQAILSCYAKNRNTSELVVMDRIREARKLRIAPDKSRLEKQEGQQMMFDPQTELFFDEASGFFWDARSRRYLRWSEEKRYYECANQMLQAQAMANHMEQMARVQAETFRAVQEKEKAMKAASQVVAQLAAIRANKDDYSAYTYRTCIEPQAKELLQVGPQNLLENASQTGLRVQQDIDRMVQQQKAQLAASQQNLVNYAYDEDELPPGVDPDD</sequence>
<reference evidence="1 2" key="1">
    <citation type="submission" date="2024-11" db="EMBL/GenBank/DDBJ databases">
        <title>Adaptive evolution of stress response genes in parasites aligns with host niche diversity.</title>
        <authorList>
            <person name="Hahn C."/>
            <person name="Resl P."/>
        </authorList>
    </citation>
    <scope>NUCLEOTIDE SEQUENCE [LARGE SCALE GENOMIC DNA]</scope>
    <source>
        <strain evidence="1">EGGRZ-B1_66</strain>
        <tissue evidence="1">Body</tissue>
    </source>
</reference>
<evidence type="ECO:0000313" key="2">
    <source>
        <dbReference type="Proteomes" id="UP001626550"/>
    </source>
</evidence>
<evidence type="ECO:0000313" key="1">
    <source>
        <dbReference type="EMBL" id="KAL3309184.1"/>
    </source>
</evidence>
<dbReference type="Proteomes" id="UP001626550">
    <property type="component" value="Unassembled WGS sequence"/>
</dbReference>
<accession>A0ABD2PPC1</accession>
<organism evidence="1 2">
    <name type="scientific">Cichlidogyrus casuarinus</name>
    <dbReference type="NCBI Taxonomy" id="1844966"/>
    <lineage>
        <taxon>Eukaryota</taxon>
        <taxon>Metazoa</taxon>
        <taxon>Spiralia</taxon>
        <taxon>Lophotrochozoa</taxon>
        <taxon>Platyhelminthes</taxon>
        <taxon>Monogenea</taxon>
        <taxon>Monopisthocotylea</taxon>
        <taxon>Dactylogyridea</taxon>
        <taxon>Ancyrocephalidae</taxon>
        <taxon>Cichlidogyrus</taxon>
    </lineage>
</organism>
<proteinExistence type="predicted"/>
<comment type="caution">
    <text evidence="1">The sequence shown here is derived from an EMBL/GenBank/DDBJ whole genome shotgun (WGS) entry which is preliminary data.</text>
</comment>
<gene>
    <name evidence="1" type="ORF">Ciccas_012269</name>
</gene>
<name>A0ABD2PPC1_9PLAT</name>
<protein>
    <submittedName>
        <fullName evidence="1">Uncharacterized protein</fullName>
    </submittedName>
</protein>
<keyword evidence="2" id="KW-1185">Reference proteome</keyword>
<dbReference type="AlphaFoldDB" id="A0ABD2PPC1"/>